<protein>
    <recommendedName>
        <fullName evidence="2">SWIM-type domain-containing protein</fullName>
    </recommendedName>
</protein>
<proteinExistence type="predicted"/>
<dbReference type="Proteomes" id="UP001060919">
    <property type="component" value="Chromosome"/>
</dbReference>
<keyword evidence="1" id="KW-0479">Metal-binding</keyword>
<feature type="domain" description="SWIM-type" evidence="2">
    <location>
        <begin position="52"/>
        <end position="89"/>
    </location>
</feature>
<evidence type="ECO:0000313" key="3">
    <source>
        <dbReference type="EMBL" id="BDS14686.1"/>
    </source>
</evidence>
<name>A0A915YKM4_9BACT</name>
<reference evidence="3" key="1">
    <citation type="submission" date="2022-09" db="EMBL/GenBank/DDBJ databases">
        <title>Aureispira anguillicida sp. nov., isolated from Leptocephalus of Japanese eel Anguilla japonica.</title>
        <authorList>
            <person name="Yuasa K."/>
            <person name="Mekata T."/>
            <person name="Ikunari K."/>
        </authorList>
    </citation>
    <scope>NUCLEOTIDE SEQUENCE</scope>
    <source>
        <strain evidence="3">EL160426</strain>
    </source>
</reference>
<keyword evidence="4" id="KW-1185">Reference proteome</keyword>
<evidence type="ECO:0000313" key="4">
    <source>
        <dbReference type="Proteomes" id="UP001060919"/>
    </source>
</evidence>
<evidence type="ECO:0000259" key="2">
    <source>
        <dbReference type="PROSITE" id="PS50966"/>
    </source>
</evidence>
<dbReference type="KEGG" id="aup:AsAng_0054670"/>
<gene>
    <name evidence="3" type="ORF">AsAng_0054670</name>
</gene>
<evidence type="ECO:0000256" key="1">
    <source>
        <dbReference type="PROSITE-ProRule" id="PRU00325"/>
    </source>
</evidence>
<dbReference type="PROSITE" id="PS50966">
    <property type="entry name" value="ZF_SWIM"/>
    <property type="match status" value="1"/>
</dbReference>
<dbReference type="RefSeq" id="WP_264789903.1">
    <property type="nucleotide sequence ID" value="NZ_AP026867.1"/>
</dbReference>
<dbReference type="InterPro" id="IPR007527">
    <property type="entry name" value="Znf_SWIM"/>
</dbReference>
<dbReference type="Pfam" id="PF04434">
    <property type="entry name" value="SWIM"/>
    <property type="match status" value="1"/>
</dbReference>
<organism evidence="3 4">
    <name type="scientific">Aureispira anguillae</name>
    <dbReference type="NCBI Taxonomy" id="2864201"/>
    <lineage>
        <taxon>Bacteria</taxon>
        <taxon>Pseudomonadati</taxon>
        <taxon>Bacteroidota</taxon>
        <taxon>Saprospiria</taxon>
        <taxon>Saprospirales</taxon>
        <taxon>Saprospiraceae</taxon>
        <taxon>Aureispira</taxon>
    </lineage>
</organism>
<dbReference type="EMBL" id="AP026867">
    <property type="protein sequence ID" value="BDS14686.1"/>
    <property type="molecule type" value="Genomic_DNA"/>
</dbReference>
<dbReference type="AlphaFoldDB" id="A0A915YKM4"/>
<dbReference type="GO" id="GO:0008270">
    <property type="term" value="F:zinc ion binding"/>
    <property type="evidence" value="ECO:0007669"/>
    <property type="project" value="UniProtKB-KW"/>
</dbReference>
<sequence>MMTLDNYQSLVEPKILERGLEYYNLGAILEFNAISSNCFVAIVESFYSDRTYRVEVDLSKREICNSSCSCPYDWGNICKHEVAVYLEIKDYKAIESEVEMPKNDQIALAKELLSNADDVDVIAFVRDYLSINEKFREAFILDFK</sequence>
<keyword evidence="1" id="KW-0862">Zinc</keyword>
<accession>A0A915YKM4</accession>
<keyword evidence="1" id="KW-0863">Zinc-finger</keyword>